<feature type="region of interest" description="Disordered" evidence="1">
    <location>
        <begin position="89"/>
        <end position="109"/>
    </location>
</feature>
<dbReference type="STRING" id="1095629.A0A0C9X7N1"/>
<accession>A0A0C9X7N1</accession>
<dbReference type="HOGENOM" id="CLU_033259_1_1_1"/>
<reference evidence="4 5" key="1">
    <citation type="submission" date="2014-04" db="EMBL/GenBank/DDBJ databases">
        <authorList>
            <consortium name="DOE Joint Genome Institute"/>
            <person name="Kuo A."/>
            <person name="Kohler A."/>
            <person name="Nagy L.G."/>
            <person name="Floudas D."/>
            <person name="Copeland A."/>
            <person name="Barry K.W."/>
            <person name="Cichocki N."/>
            <person name="Veneault-Fourrey C."/>
            <person name="LaButti K."/>
            <person name="Lindquist E.A."/>
            <person name="Lipzen A."/>
            <person name="Lundell T."/>
            <person name="Morin E."/>
            <person name="Murat C."/>
            <person name="Sun H."/>
            <person name="Tunlid A."/>
            <person name="Henrissat B."/>
            <person name="Grigoriev I.V."/>
            <person name="Hibbett D.S."/>
            <person name="Martin F."/>
            <person name="Nordberg H.P."/>
            <person name="Cantor M.N."/>
            <person name="Hua S.X."/>
        </authorList>
    </citation>
    <scope>NUCLEOTIDE SEQUENCE [LARGE SCALE GENOMIC DNA]</scope>
    <source>
        <strain evidence="4 5">LaAM-08-1</strain>
    </source>
</reference>
<dbReference type="OrthoDB" id="3270641at2759"/>
<keyword evidence="5" id="KW-1185">Reference proteome</keyword>
<gene>
    <name evidence="4" type="ORF">K443DRAFT_580984</name>
</gene>
<keyword evidence="2" id="KW-1133">Transmembrane helix</keyword>
<evidence type="ECO:0000256" key="3">
    <source>
        <dbReference type="SAM" id="SignalP"/>
    </source>
</evidence>
<sequence>MKLMRLGALGLALIRIHLRPSKVAAAFVNRTIDDQRGDSVTGREVLYYPTNAWNDQTCNDKCSISPDKSLAFYNTYTAATYFGPNTASGSEGVSQLEDSIPPSPRDPSTVGSESIGISMQFIGTAIHVFFILANFINTSTLNSANFSVDGNAPVLFASIIPVLPTLTPQYRVMVFCQTNLSNTLHTLNITTSGPVGDIYVNFDYAIYTYDNDVSTTTSSLSSLSTVTTTSQVPSTTVTSPPPRRTPVDAIVGGTAGGIALLALVIALLFCWHRRRGHGALQSVSENGSSEPLLTQFNGGGGSLAVSASGMLFGDELSNADNQADMRNNYQTLHSGEVVLSLPGSQQLPSSEKALPSSTSSSSVLGTSTNNRSTSPLLPSPLNVTGTREEVRRARQKDLDDRLRVVQNNIVQLEGSNAGHGRSMSLRRQNSEEAEIIEEDTHMSVPDMHEVIRSLKMQIRVLREQQQSAWALGLSDDPPPGYTPMEVGMQISREASS</sequence>
<feature type="compositionally biased region" description="Polar residues" evidence="1">
    <location>
        <begin position="369"/>
        <end position="385"/>
    </location>
</feature>
<protein>
    <recommendedName>
        <fullName evidence="6">Mid2 domain-containing protein</fullName>
    </recommendedName>
</protein>
<feature type="signal peptide" evidence="3">
    <location>
        <begin position="1"/>
        <end position="25"/>
    </location>
</feature>
<feature type="chain" id="PRO_5002205667" description="Mid2 domain-containing protein" evidence="3">
    <location>
        <begin position="26"/>
        <end position="496"/>
    </location>
</feature>
<feature type="transmembrane region" description="Helical" evidence="2">
    <location>
        <begin position="249"/>
        <end position="271"/>
    </location>
</feature>
<evidence type="ECO:0000256" key="1">
    <source>
        <dbReference type="SAM" id="MobiDB-lite"/>
    </source>
</evidence>
<evidence type="ECO:0000313" key="5">
    <source>
        <dbReference type="Proteomes" id="UP000054477"/>
    </source>
</evidence>
<evidence type="ECO:0000256" key="2">
    <source>
        <dbReference type="SAM" id="Phobius"/>
    </source>
</evidence>
<keyword evidence="2" id="KW-0812">Transmembrane</keyword>
<dbReference type="AlphaFoldDB" id="A0A0C9X7N1"/>
<evidence type="ECO:0000313" key="4">
    <source>
        <dbReference type="EMBL" id="KIK01036.1"/>
    </source>
</evidence>
<keyword evidence="2" id="KW-0472">Membrane</keyword>
<name>A0A0C9X7N1_9AGAR</name>
<proteinExistence type="predicted"/>
<evidence type="ECO:0008006" key="6">
    <source>
        <dbReference type="Google" id="ProtNLM"/>
    </source>
</evidence>
<dbReference type="Proteomes" id="UP000054477">
    <property type="component" value="Unassembled WGS sequence"/>
</dbReference>
<feature type="compositionally biased region" description="Low complexity" evidence="1">
    <location>
        <begin position="342"/>
        <end position="368"/>
    </location>
</feature>
<reference evidence="5" key="2">
    <citation type="submission" date="2015-01" db="EMBL/GenBank/DDBJ databases">
        <title>Evolutionary Origins and Diversification of the Mycorrhizal Mutualists.</title>
        <authorList>
            <consortium name="DOE Joint Genome Institute"/>
            <consortium name="Mycorrhizal Genomics Consortium"/>
            <person name="Kohler A."/>
            <person name="Kuo A."/>
            <person name="Nagy L.G."/>
            <person name="Floudas D."/>
            <person name="Copeland A."/>
            <person name="Barry K.W."/>
            <person name="Cichocki N."/>
            <person name="Veneault-Fourrey C."/>
            <person name="LaButti K."/>
            <person name="Lindquist E.A."/>
            <person name="Lipzen A."/>
            <person name="Lundell T."/>
            <person name="Morin E."/>
            <person name="Murat C."/>
            <person name="Riley R."/>
            <person name="Ohm R."/>
            <person name="Sun H."/>
            <person name="Tunlid A."/>
            <person name="Henrissat B."/>
            <person name="Grigoriev I.V."/>
            <person name="Hibbett D.S."/>
            <person name="Martin F."/>
        </authorList>
    </citation>
    <scope>NUCLEOTIDE SEQUENCE [LARGE SCALE GENOMIC DNA]</scope>
    <source>
        <strain evidence="5">LaAM-08-1</strain>
    </source>
</reference>
<dbReference type="EMBL" id="KN838613">
    <property type="protein sequence ID" value="KIK01036.1"/>
    <property type="molecule type" value="Genomic_DNA"/>
</dbReference>
<feature type="region of interest" description="Disordered" evidence="1">
    <location>
        <begin position="342"/>
        <end position="388"/>
    </location>
</feature>
<organism evidence="4 5">
    <name type="scientific">Laccaria amethystina LaAM-08-1</name>
    <dbReference type="NCBI Taxonomy" id="1095629"/>
    <lineage>
        <taxon>Eukaryota</taxon>
        <taxon>Fungi</taxon>
        <taxon>Dikarya</taxon>
        <taxon>Basidiomycota</taxon>
        <taxon>Agaricomycotina</taxon>
        <taxon>Agaricomycetes</taxon>
        <taxon>Agaricomycetidae</taxon>
        <taxon>Agaricales</taxon>
        <taxon>Agaricineae</taxon>
        <taxon>Hydnangiaceae</taxon>
        <taxon>Laccaria</taxon>
    </lineage>
</organism>
<keyword evidence="3" id="KW-0732">Signal</keyword>